<name>A0ABS8JM27_9GAMM</name>
<accession>A0ABS8JM27</accession>
<reference evidence="1" key="1">
    <citation type="submission" date="2021-10" db="EMBL/GenBank/DDBJ databases">
        <authorList>
            <person name="Lyu M."/>
            <person name="Wang X."/>
            <person name="Meng X."/>
            <person name="Xu K."/>
        </authorList>
    </citation>
    <scope>NUCLEOTIDE SEQUENCE</scope>
    <source>
        <strain evidence="1">A6</strain>
    </source>
</reference>
<evidence type="ECO:0000313" key="1">
    <source>
        <dbReference type="EMBL" id="MCC8364617.1"/>
    </source>
</evidence>
<dbReference type="EMBL" id="JAJGAK010000005">
    <property type="protein sequence ID" value="MCC8364617.1"/>
    <property type="molecule type" value="Genomic_DNA"/>
</dbReference>
<dbReference type="RefSeq" id="WP_230528411.1">
    <property type="nucleotide sequence ID" value="NZ_JAJGAK010000005.1"/>
</dbReference>
<sequence>MMRMAQERESVTTYTEELSIWAAHLEGRLADLCKRPTVERMLSAQLAVASLSKVLGFLADCLITEGEGHDG</sequence>
<gene>
    <name evidence="1" type="ORF">LK996_16220</name>
</gene>
<dbReference type="Proteomes" id="UP001165293">
    <property type="component" value="Unassembled WGS sequence"/>
</dbReference>
<evidence type="ECO:0008006" key="3">
    <source>
        <dbReference type="Google" id="ProtNLM"/>
    </source>
</evidence>
<evidence type="ECO:0000313" key="2">
    <source>
        <dbReference type="Proteomes" id="UP001165293"/>
    </source>
</evidence>
<protein>
    <recommendedName>
        <fullName evidence="3">Retrotransposon gag domain-containing protein</fullName>
    </recommendedName>
</protein>
<keyword evidence="2" id="KW-1185">Reference proteome</keyword>
<organism evidence="1 2">
    <name type="scientific">Noviluteimonas lactosilytica</name>
    <dbReference type="NCBI Taxonomy" id="2888523"/>
    <lineage>
        <taxon>Bacteria</taxon>
        <taxon>Pseudomonadati</taxon>
        <taxon>Pseudomonadota</taxon>
        <taxon>Gammaproteobacteria</taxon>
        <taxon>Lysobacterales</taxon>
        <taxon>Lysobacteraceae</taxon>
        <taxon>Noviluteimonas</taxon>
    </lineage>
</organism>
<comment type="caution">
    <text evidence="1">The sequence shown here is derived from an EMBL/GenBank/DDBJ whole genome shotgun (WGS) entry which is preliminary data.</text>
</comment>
<proteinExistence type="predicted"/>